<accession>A0A4R2NGY3</accession>
<proteinExistence type="predicted"/>
<dbReference type="AlphaFoldDB" id="A0A4R2NGY3"/>
<reference evidence="1 2" key="1">
    <citation type="submission" date="2019-03" db="EMBL/GenBank/DDBJ databases">
        <title>Genomic Encyclopedia of Type Strains, Phase IV (KMG-IV): sequencing the most valuable type-strain genomes for metagenomic binning, comparative biology and taxonomic classification.</title>
        <authorList>
            <person name="Goeker M."/>
        </authorList>
    </citation>
    <scope>NUCLEOTIDE SEQUENCE [LARGE SCALE GENOMIC DNA]</scope>
    <source>
        <strain evidence="1 2">DSM 1837</strain>
    </source>
</reference>
<evidence type="ECO:0000313" key="1">
    <source>
        <dbReference type="EMBL" id="TCP20488.1"/>
    </source>
</evidence>
<sequence length="221" mass="24735">MTDSFTPCCKRHLPDASRSAPRWVALLAVLWLWCAMALPALVHAQPATAISELRVERTDEGLFLSAALQLELPALVEDALYQGIPVFFVAEAEVLRERWYWSAQRVARSARYMRLSYQPLTRRWRLAVSANPIDSSGLGVVLGQNYDGLEEALLAMQRIAQWKIAESPAIEPGERYSVHLRFSLDTSQLPRPLQIGALGRSGSGWNISMARSLRLTMESAK</sequence>
<dbReference type="EMBL" id="SLXH01000001">
    <property type="protein sequence ID" value="TCP20488.1"/>
    <property type="molecule type" value="Genomic_DNA"/>
</dbReference>
<protein>
    <submittedName>
        <fullName evidence="1">Uncharacterized protein DUF4390</fullName>
    </submittedName>
</protein>
<dbReference type="RefSeq" id="WP_119012435.1">
    <property type="nucleotide sequence ID" value="NZ_QXNC01000005.1"/>
</dbReference>
<keyword evidence="2" id="KW-1185">Reference proteome</keyword>
<name>A0A4R2NGY3_9BURK</name>
<dbReference type="Pfam" id="PF14334">
    <property type="entry name" value="DUF4390"/>
    <property type="match status" value="1"/>
</dbReference>
<comment type="caution">
    <text evidence="1">The sequence shown here is derived from an EMBL/GenBank/DDBJ whole genome shotgun (WGS) entry which is preliminary data.</text>
</comment>
<dbReference type="Proteomes" id="UP000295182">
    <property type="component" value="Unassembled WGS sequence"/>
</dbReference>
<dbReference type="OrthoDB" id="5298153at2"/>
<organism evidence="1 2">
    <name type="scientific">Simplicispira metamorpha</name>
    <dbReference type="NCBI Taxonomy" id="80881"/>
    <lineage>
        <taxon>Bacteria</taxon>
        <taxon>Pseudomonadati</taxon>
        <taxon>Pseudomonadota</taxon>
        <taxon>Betaproteobacteria</taxon>
        <taxon>Burkholderiales</taxon>
        <taxon>Comamonadaceae</taxon>
        <taxon>Simplicispira</taxon>
    </lineage>
</organism>
<dbReference type="InterPro" id="IPR025500">
    <property type="entry name" value="DUF4390"/>
</dbReference>
<evidence type="ECO:0000313" key="2">
    <source>
        <dbReference type="Proteomes" id="UP000295182"/>
    </source>
</evidence>
<gene>
    <name evidence="1" type="ORF">EV674_101138</name>
</gene>